<feature type="region of interest" description="Disordered" evidence="5">
    <location>
        <begin position="731"/>
        <end position="790"/>
    </location>
</feature>
<keyword evidence="2 6" id="KW-0812">Transmembrane</keyword>
<protein>
    <submittedName>
        <fullName evidence="8">FUSC family protein</fullName>
    </submittedName>
</protein>
<feature type="compositionally biased region" description="Gly residues" evidence="5">
    <location>
        <begin position="256"/>
        <end position="267"/>
    </location>
</feature>
<proteinExistence type="predicted"/>
<dbReference type="Proteomes" id="UP001164506">
    <property type="component" value="Chromosome"/>
</dbReference>
<dbReference type="InterPro" id="IPR049453">
    <property type="entry name" value="Memb_transporter_dom"/>
</dbReference>
<keyword evidence="9" id="KW-1185">Reference proteome</keyword>
<reference evidence="8" key="1">
    <citation type="submission" date="2021-09" db="EMBL/GenBank/DDBJ databases">
        <title>Complete genome sequence and metabolic characterization of Streptomyces tanashiensis DSM 731 the producer of antibacterial Kalafungin and diverse secondary metabolites.</title>
        <authorList>
            <person name="Abbasi M.N."/>
            <person name="Anwar M.N."/>
            <person name="Alam K."/>
            <person name="Shoaib M."/>
            <person name="Lin Z."/>
            <person name="Hayat M."/>
            <person name="Ali M.I."/>
            <person name="Malik H.M.T."/>
            <person name="Ahmed I."/>
            <person name="Li A."/>
            <person name="Hailong Wang H."/>
            <person name="Zhang Y."/>
        </authorList>
    </citation>
    <scope>NUCLEOTIDE SEQUENCE</scope>
    <source>
        <strain evidence="8">Kala</strain>
    </source>
</reference>
<evidence type="ECO:0000256" key="6">
    <source>
        <dbReference type="SAM" id="Phobius"/>
    </source>
</evidence>
<accession>A0ABY6R7H3</accession>
<feature type="transmembrane region" description="Helical" evidence="6">
    <location>
        <begin position="525"/>
        <end position="544"/>
    </location>
</feature>
<feature type="transmembrane region" description="Helical" evidence="6">
    <location>
        <begin position="93"/>
        <end position="111"/>
    </location>
</feature>
<organism evidence="8 9">
    <name type="scientific">Streptomyces tanashiensis</name>
    <dbReference type="NCBI Taxonomy" id="67367"/>
    <lineage>
        <taxon>Bacteria</taxon>
        <taxon>Bacillati</taxon>
        <taxon>Actinomycetota</taxon>
        <taxon>Actinomycetes</taxon>
        <taxon>Kitasatosporales</taxon>
        <taxon>Streptomycetaceae</taxon>
        <taxon>Streptomyces</taxon>
    </lineage>
</organism>
<comment type="subcellular location">
    <subcellularLocation>
        <location evidence="1">Membrane</location>
        <topology evidence="1">Multi-pass membrane protein</topology>
    </subcellularLocation>
</comment>
<dbReference type="EMBL" id="CP084204">
    <property type="protein sequence ID" value="UZX26021.1"/>
    <property type="molecule type" value="Genomic_DNA"/>
</dbReference>
<feature type="transmembrane region" description="Helical" evidence="6">
    <location>
        <begin position="70"/>
        <end position="87"/>
    </location>
</feature>
<feature type="transmembrane region" description="Helical" evidence="6">
    <location>
        <begin position="500"/>
        <end position="519"/>
    </location>
</feature>
<evidence type="ECO:0000256" key="5">
    <source>
        <dbReference type="SAM" id="MobiDB-lite"/>
    </source>
</evidence>
<keyword evidence="3 6" id="KW-1133">Transmembrane helix</keyword>
<evidence type="ECO:0000256" key="4">
    <source>
        <dbReference type="ARBA" id="ARBA00023136"/>
    </source>
</evidence>
<feature type="transmembrane region" description="Helical" evidence="6">
    <location>
        <begin position="20"/>
        <end position="38"/>
    </location>
</feature>
<evidence type="ECO:0000259" key="7">
    <source>
        <dbReference type="Pfam" id="PF13515"/>
    </source>
</evidence>
<feature type="transmembrane region" description="Helical" evidence="6">
    <location>
        <begin position="450"/>
        <end position="469"/>
    </location>
</feature>
<dbReference type="RefSeq" id="WP_267260203.1">
    <property type="nucleotide sequence ID" value="NZ_CP084204.1"/>
</dbReference>
<name>A0ABY6R7H3_9ACTN</name>
<feature type="region of interest" description="Disordered" evidence="5">
    <location>
        <begin position="245"/>
        <end position="294"/>
    </location>
</feature>
<evidence type="ECO:0000313" key="8">
    <source>
        <dbReference type="EMBL" id="UZX26021.1"/>
    </source>
</evidence>
<evidence type="ECO:0000313" key="9">
    <source>
        <dbReference type="Proteomes" id="UP001164506"/>
    </source>
</evidence>
<feature type="domain" description="Integral membrane bound transporter" evidence="7">
    <location>
        <begin position="416"/>
        <end position="538"/>
    </location>
</feature>
<sequence length="790" mass="82172">MGGAFLRRPSPAYRAAGRRALRVTIAAAAGFYVLLYGFDSAVGATYALFGAIAMAGLSHLPGSGRQRARLLLDVVPVCWVLITLGTYLSVRTWSAVVGMLVVGFALAFMAVGGPRFAGAATGLQLMYILPSFPPYDPGSLGERLAGATFGLVLLIIGEVTLFPEPAALPYSERAARAADGAARCADRLRSAPYALSEAMRRTARVLSTELRSSRVPEAERPAGAGVRPRALAHTGLATRTLLGRLAALPPPPTGAGPPGEAGTGAGAAAGDMGRDGRARASEVPEAGGGPDPLRAVADVATETAARLRDATPDVRAHARLLRVREALAAAEDASPAAQRRNAALLEVADAALAMSTAADIAVRGRAAAPPAPGRFWYARMRAPGLWWRRLSGHVGGRSVFFQNAVRISLALAAARLIAGIDTLPHGFWVLLATLTLTRTTVRETRRTERIALTGTLVGALVAAAVLALVGTDIEVYAVALPPLMLVTFTLGPVKGVGWAQALFTVVVALVFAQLAPATWQLAEFRLLDVLTGSAIGAVFGLMAWPRGAHDELRRSVAVLLRIAAEIVVATTAQIAAGGRRVPVVTAPGHRSLQHALVMAESAYAQYQSEPKGQVLPPVGQDWQAALIAGHHTLWGADRLLVPPEPVVVPPLGREPAESLIRAGDRVAAGMLLTSARMDPSGDTGETPVPLPIPTASATFADDPPGATRAYYATVSWLASLTTDLVRLAGDTDADTSPDTDHTDADADHTDGGPDTDHTDTDHTDADHTDGGADTGDTDGGADTHAYGDKH</sequence>
<gene>
    <name evidence="8" type="ORF">LDH80_37415</name>
</gene>
<feature type="transmembrane region" description="Helical" evidence="6">
    <location>
        <begin position="44"/>
        <end position="63"/>
    </location>
</feature>
<feature type="compositionally biased region" description="Basic and acidic residues" evidence="5">
    <location>
        <begin position="738"/>
        <end position="770"/>
    </location>
</feature>
<evidence type="ECO:0000256" key="2">
    <source>
        <dbReference type="ARBA" id="ARBA00022692"/>
    </source>
</evidence>
<feature type="compositionally biased region" description="Basic and acidic residues" evidence="5">
    <location>
        <begin position="272"/>
        <end position="282"/>
    </location>
</feature>
<dbReference type="GeneID" id="95605240"/>
<evidence type="ECO:0000256" key="1">
    <source>
        <dbReference type="ARBA" id="ARBA00004141"/>
    </source>
</evidence>
<evidence type="ECO:0000256" key="3">
    <source>
        <dbReference type="ARBA" id="ARBA00022989"/>
    </source>
</evidence>
<keyword evidence="4 6" id="KW-0472">Membrane</keyword>
<dbReference type="Pfam" id="PF13515">
    <property type="entry name" value="FUSC_2"/>
    <property type="match status" value="1"/>
</dbReference>